<dbReference type="eggNOG" id="COG5360">
    <property type="taxonomic scope" value="Bacteria"/>
</dbReference>
<evidence type="ECO:0000256" key="1">
    <source>
        <dbReference type="ARBA" id="ARBA00004418"/>
    </source>
</evidence>
<dbReference type="Pfam" id="PF07940">
    <property type="entry name" value="Hepar_II_III_C"/>
    <property type="match status" value="1"/>
</dbReference>
<dbReference type="EMBL" id="CP001734">
    <property type="protein sequence ID" value="ACV67692.1"/>
    <property type="molecule type" value="Genomic_DNA"/>
</dbReference>
<sequence length="557" mass="62857">MGRRFPAMDIQTYFHTLRHLKAGQIYARLIRKLRRPQIDSRPAPDIRTGGRQDWVQPVKRPQSMLGPATFCFLNQTHTLHWPQGWNDAVADKLWLYNLHYFDDLHAQGAEERTAWHHRLLLRWVDENPPGKGNGWEPYPTSLRVVNWVKWALAGNTLPEAAVHSLAVQVRWLGKHLEYHLLGNHLFANAKALVFAGAFFEGQEARQWMDKGLAILAREIPEQILPDGGHFERSPMYHAIAVEDMADLVNICRAYPHSLPQQGHELVRSWPDTVQRMLEWLQAMCHPDGNIVLLNDAALNIAPGPKQLAQYCQRLGIRPASRESGERLRVTQLPDTGYIRVDAGEAVAFLDTAPIGPDYLPGHAHADTLTFALSVWGQRLIVDSGASCYGLGPERLRQRSTAAHNTVVVDGKDSSEVWSGFRVARRAYPKGLTVRQDHEVVTVQCSHDGYTRLPGSPVHTRRWEFTPGKLGMQDSISDAQSGAQARLHLHPAWHCRRVDGHTADLHLAPGKRVRVAIRGGQMTMEESTWHPEFGASLPNICLVLDFYGQLYTEIGWDV</sequence>
<dbReference type="Gene3D" id="1.50.10.100">
    <property type="entry name" value="Chondroitin AC/alginate lyase"/>
    <property type="match status" value="1"/>
</dbReference>
<dbReference type="PANTHER" id="PTHR39210">
    <property type="entry name" value="HEPARIN-SULFATE LYASE"/>
    <property type="match status" value="1"/>
</dbReference>
<gene>
    <name evidence="7" type="ordered locus">Dret_0392</name>
</gene>
<dbReference type="InterPro" id="IPR012480">
    <property type="entry name" value="Hepar_II_III_C"/>
</dbReference>
<dbReference type="STRING" id="485915.Dret_0392"/>
<keyword evidence="8" id="KW-1185">Reference proteome</keyword>
<organism evidence="7 8">
    <name type="scientific">Desulfohalobium retbaense (strain ATCC 49708 / DSM 5692 / JCM 16813 / HR100)</name>
    <dbReference type="NCBI Taxonomy" id="485915"/>
    <lineage>
        <taxon>Bacteria</taxon>
        <taxon>Pseudomonadati</taxon>
        <taxon>Thermodesulfobacteriota</taxon>
        <taxon>Desulfovibrionia</taxon>
        <taxon>Desulfovibrionales</taxon>
        <taxon>Desulfohalobiaceae</taxon>
        <taxon>Desulfohalobium</taxon>
    </lineage>
</organism>
<protein>
    <submittedName>
        <fullName evidence="7">Heparinase II/III family protein</fullName>
    </submittedName>
</protein>
<dbReference type="PANTHER" id="PTHR39210:SF1">
    <property type="entry name" value="HEPARIN-SULFATE LYASE"/>
    <property type="match status" value="1"/>
</dbReference>
<evidence type="ECO:0000256" key="3">
    <source>
        <dbReference type="ARBA" id="ARBA00022764"/>
    </source>
</evidence>
<evidence type="ECO:0000313" key="7">
    <source>
        <dbReference type="EMBL" id="ACV67692.1"/>
    </source>
</evidence>
<dbReference type="GO" id="GO:0016829">
    <property type="term" value="F:lyase activity"/>
    <property type="evidence" value="ECO:0007669"/>
    <property type="project" value="UniProtKB-KW"/>
</dbReference>
<dbReference type="Proteomes" id="UP000001052">
    <property type="component" value="Chromosome"/>
</dbReference>
<proteinExistence type="predicted"/>
<evidence type="ECO:0000259" key="5">
    <source>
        <dbReference type="Pfam" id="PF07940"/>
    </source>
</evidence>
<dbReference type="KEGG" id="drt:Dret_0392"/>
<dbReference type="Pfam" id="PF16889">
    <property type="entry name" value="Hepar_II_III_N"/>
    <property type="match status" value="1"/>
</dbReference>
<feature type="domain" description="Heparinase II/III-like C-terminal" evidence="5">
    <location>
        <begin position="329"/>
        <end position="555"/>
    </location>
</feature>
<dbReference type="SUPFAM" id="SSF48230">
    <property type="entry name" value="Chondroitin AC/alginate lyase"/>
    <property type="match status" value="1"/>
</dbReference>
<evidence type="ECO:0000259" key="6">
    <source>
        <dbReference type="Pfam" id="PF16889"/>
    </source>
</evidence>
<feature type="domain" description="Heparin-sulfate lyase N-terminal" evidence="6">
    <location>
        <begin position="133"/>
        <end position="298"/>
    </location>
</feature>
<evidence type="ECO:0000256" key="4">
    <source>
        <dbReference type="ARBA" id="ARBA00023239"/>
    </source>
</evidence>
<comment type="subcellular location">
    <subcellularLocation>
        <location evidence="1">Periplasm</location>
    </subcellularLocation>
</comment>
<accession>C8X067</accession>
<reference evidence="8" key="1">
    <citation type="submission" date="2009-09" db="EMBL/GenBank/DDBJ databases">
        <title>The complete chromosome of Desulfohalobium retbaense DSM 5692.</title>
        <authorList>
            <consortium name="US DOE Joint Genome Institute (JGI-PGF)"/>
            <person name="Lucas S."/>
            <person name="Copeland A."/>
            <person name="Lapidus A."/>
            <person name="Glavina del Rio T."/>
            <person name="Dalin E."/>
            <person name="Tice H."/>
            <person name="Bruce D."/>
            <person name="Goodwin L."/>
            <person name="Pitluck S."/>
            <person name="Kyrpides N."/>
            <person name="Mavromatis K."/>
            <person name="Ivanova N."/>
            <person name="Mikhailova N."/>
            <person name="Munk A.C."/>
            <person name="Brettin T."/>
            <person name="Detter J.C."/>
            <person name="Han C."/>
            <person name="Tapia R."/>
            <person name="Larimer F."/>
            <person name="Land M."/>
            <person name="Hauser L."/>
            <person name="Markowitz V."/>
            <person name="Cheng J.-F."/>
            <person name="Hugenholtz P."/>
            <person name="Woyke T."/>
            <person name="Wu D."/>
            <person name="Spring S."/>
            <person name="Klenk H.-P."/>
            <person name="Eisen J.A."/>
        </authorList>
    </citation>
    <scope>NUCLEOTIDE SEQUENCE [LARGE SCALE GENOMIC DNA]</scope>
    <source>
        <strain evidence="8">DSM 5692</strain>
    </source>
</reference>
<dbReference type="HOGENOM" id="CLU_022012_3_0_7"/>
<keyword evidence="3" id="KW-0574">Periplasm</keyword>
<reference evidence="7 8" key="2">
    <citation type="journal article" date="2010" name="Stand. Genomic Sci.">
        <title>Complete genome sequence of Desulfohalobium retbaense type strain (HR(100)).</title>
        <authorList>
            <person name="Spring S."/>
            <person name="Nolan M."/>
            <person name="Lapidus A."/>
            <person name="Glavina Del Rio T."/>
            <person name="Copeland A."/>
            <person name="Tice H."/>
            <person name="Cheng J.F."/>
            <person name="Lucas S."/>
            <person name="Land M."/>
            <person name="Chen F."/>
            <person name="Bruce D."/>
            <person name="Goodwin L."/>
            <person name="Pitluck S."/>
            <person name="Ivanova N."/>
            <person name="Mavromatis K."/>
            <person name="Mikhailova N."/>
            <person name="Pati A."/>
            <person name="Chen A."/>
            <person name="Palaniappan K."/>
            <person name="Hauser L."/>
            <person name="Chang Y.J."/>
            <person name="Jeffries C.D."/>
            <person name="Munk C."/>
            <person name="Kiss H."/>
            <person name="Chain P."/>
            <person name="Han C."/>
            <person name="Brettin T."/>
            <person name="Detter J.C."/>
            <person name="Schuler E."/>
            <person name="Goker M."/>
            <person name="Rohde M."/>
            <person name="Bristow J."/>
            <person name="Eisen J.A."/>
            <person name="Markowitz V."/>
            <person name="Hugenholtz P."/>
            <person name="Kyrpides N.C."/>
            <person name="Klenk H.P."/>
        </authorList>
    </citation>
    <scope>NUCLEOTIDE SEQUENCE [LARGE SCALE GENOMIC DNA]</scope>
    <source>
        <strain evidence="7 8">DSM 5692</strain>
    </source>
</reference>
<dbReference type="AlphaFoldDB" id="C8X067"/>
<evidence type="ECO:0000256" key="2">
    <source>
        <dbReference type="ARBA" id="ARBA00022729"/>
    </source>
</evidence>
<dbReference type="Gene3D" id="2.70.98.70">
    <property type="match status" value="1"/>
</dbReference>
<keyword evidence="4" id="KW-0456">Lyase</keyword>
<keyword evidence="2" id="KW-0732">Signal</keyword>
<dbReference type="GO" id="GO:0042597">
    <property type="term" value="C:periplasmic space"/>
    <property type="evidence" value="ECO:0007669"/>
    <property type="project" value="UniProtKB-SubCell"/>
</dbReference>
<name>C8X067_DESRD</name>
<dbReference type="InterPro" id="IPR031680">
    <property type="entry name" value="Hepar_II_III_N"/>
</dbReference>
<evidence type="ECO:0000313" key="8">
    <source>
        <dbReference type="Proteomes" id="UP000001052"/>
    </source>
</evidence>
<dbReference type="InterPro" id="IPR008929">
    <property type="entry name" value="Chondroitin_lyas"/>
</dbReference>